<dbReference type="EMBL" id="AWVA01000099">
    <property type="protein sequence ID" value="ERJ74470.1"/>
    <property type="molecule type" value="Genomic_DNA"/>
</dbReference>
<comment type="caution">
    <text evidence="2">The sequence shown here is derived from an EMBL/GenBank/DDBJ whole genome shotgun (WGS) entry which is preliminary data.</text>
</comment>
<evidence type="ECO:0000259" key="1">
    <source>
        <dbReference type="Pfam" id="PF00155"/>
    </source>
</evidence>
<dbReference type="PANTHER" id="PTHR46577:SF1">
    <property type="entry name" value="HTH-TYPE TRANSCRIPTIONAL REGULATORY PROTEIN GABR"/>
    <property type="match status" value="1"/>
</dbReference>
<dbReference type="Proteomes" id="UP000016617">
    <property type="component" value="Unassembled WGS sequence"/>
</dbReference>
<dbReference type="PATRIC" id="fig|1227275.3.peg.1425"/>
<evidence type="ECO:0000313" key="3">
    <source>
        <dbReference type="Proteomes" id="UP000016617"/>
    </source>
</evidence>
<dbReference type="CDD" id="cd00609">
    <property type="entry name" value="AAT_like"/>
    <property type="match status" value="1"/>
</dbReference>
<dbReference type="InterPro" id="IPR004839">
    <property type="entry name" value="Aminotransferase_I/II_large"/>
</dbReference>
<protein>
    <recommendedName>
        <fullName evidence="1">Aminotransferase class I/classII large domain-containing protein</fullName>
    </recommendedName>
</protein>
<dbReference type="GO" id="GO:0003824">
    <property type="term" value="F:catalytic activity"/>
    <property type="evidence" value="ECO:0007669"/>
    <property type="project" value="UniProtKB-ARBA"/>
</dbReference>
<dbReference type="InterPro" id="IPR015424">
    <property type="entry name" value="PyrdxlP-dep_Trfase"/>
</dbReference>
<dbReference type="Pfam" id="PF00155">
    <property type="entry name" value="Aminotran_1_2"/>
    <property type="match status" value="1"/>
</dbReference>
<dbReference type="InterPro" id="IPR015422">
    <property type="entry name" value="PyrdxlP-dep_Trfase_small"/>
</dbReference>
<dbReference type="InterPro" id="IPR015421">
    <property type="entry name" value="PyrdxlP-dep_Trfase_major"/>
</dbReference>
<proteinExistence type="predicted"/>
<evidence type="ECO:0000313" key="2">
    <source>
        <dbReference type="EMBL" id="ERJ74470.1"/>
    </source>
</evidence>
<dbReference type="InterPro" id="IPR051446">
    <property type="entry name" value="HTH_trans_reg/aminotransferase"/>
</dbReference>
<name>U2J3Y1_9STRE</name>
<reference evidence="2 3" key="1">
    <citation type="submission" date="2013-06" db="EMBL/GenBank/DDBJ databases">
        <authorList>
            <person name="Weinstock G."/>
            <person name="Sodergren E."/>
            <person name="Lobos E.A."/>
            <person name="Fulton L."/>
            <person name="Fulton R."/>
            <person name="Courtney L."/>
            <person name="Fronick C."/>
            <person name="O'Laughlin M."/>
            <person name="Godfrey J."/>
            <person name="Wilson R.M."/>
            <person name="Miner T."/>
            <person name="Farmer C."/>
            <person name="Delehaunty K."/>
            <person name="Cordes M."/>
            <person name="Minx P."/>
            <person name="Tomlinson C."/>
            <person name="Chen J."/>
            <person name="Wollam A."/>
            <person name="Pepin K.H."/>
            <person name="Bhonagiri V."/>
            <person name="Zhang X."/>
            <person name="Warren W."/>
            <person name="Mitreva M."/>
            <person name="Mardis E.R."/>
            <person name="Wilson R.K."/>
        </authorList>
    </citation>
    <scope>NUCLEOTIDE SEQUENCE [LARGE SCALE GENOMIC DNA]</scope>
    <source>
        <strain evidence="2 3">W1703</strain>
    </source>
</reference>
<dbReference type="GO" id="GO:0030170">
    <property type="term" value="F:pyridoxal phosphate binding"/>
    <property type="evidence" value="ECO:0007669"/>
    <property type="project" value="InterPro"/>
</dbReference>
<dbReference type="HOGENOM" id="CLU_1146700_0_0_9"/>
<dbReference type="PANTHER" id="PTHR46577">
    <property type="entry name" value="HTH-TYPE TRANSCRIPTIONAL REGULATORY PROTEIN GABR"/>
    <property type="match status" value="1"/>
</dbReference>
<dbReference type="Gene3D" id="3.90.1150.10">
    <property type="entry name" value="Aspartate Aminotransferase, domain 1"/>
    <property type="match status" value="1"/>
</dbReference>
<dbReference type="Gene3D" id="3.40.640.10">
    <property type="entry name" value="Type I PLP-dependent aspartate aminotransferase-like (Major domain)"/>
    <property type="match status" value="1"/>
</dbReference>
<gene>
    <name evidence="2" type="ORF">HMPREF1557_01601</name>
</gene>
<organism evidence="2 3">
    <name type="scientific">Streptococcus sobrinus W1703</name>
    <dbReference type="NCBI Taxonomy" id="1227275"/>
    <lineage>
        <taxon>Bacteria</taxon>
        <taxon>Bacillati</taxon>
        <taxon>Bacillota</taxon>
        <taxon>Bacilli</taxon>
        <taxon>Lactobacillales</taxon>
        <taxon>Streptococcaceae</taxon>
        <taxon>Streptococcus</taxon>
    </lineage>
</organism>
<dbReference type="AlphaFoldDB" id="U2J3Y1"/>
<sequence length="242" mass="27282">MTSGTQNALLIILLSLFKADDKIATDTFTYTNFITLAHQMQLELIPILSDNQGIIPRDLEKKIRQQGIKGLYLVPTVNNPTATSIPLQRRKAISSIIKQYSLLLIEDDAYAFTNSRRLPPFVSLIPEQTLYIHSLSKSLSPYLRTAYLVAPQGLIAELNTTSQTINAPISALHLQFTDYLLTSGKAQAVIRQKKKLIVERNTLYQHFSRISLLTTRCLCYSGCPFHQDGMDTPLKNWLKTIT</sequence>
<dbReference type="SUPFAM" id="SSF53383">
    <property type="entry name" value="PLP-dependent transferases"/>
    <property type="match status" value="1"/>
</dbReference>
<accession>U2J3Y1</accession>
<feature type="domain" description="Aminotransferase class I/classII large" evidence="1">
    <location>
        <begin position="1"/>
        <end position="210"/>
    </location>
</feature>